<feature type="compositionally biased region" description="Basic and acidic residues" evidence="1">
    <location>
        <begin position="512"/>
        <end position="521"/>
    </location>
</feature>
<protein>
    <submittedName>
        <fullName evidence="2">DgyrCDS9233</fullName>
    </submittedName>
</protein>
<feature type="region of interest" description="Disordered" evidence="1">
    <location>
        <begin position="512"/>
        <end position="537"/>
    </location>
</feature>
<gene>
    <name evidence="2" type="ORF">DGYR_LOCUS8734</name>
</gene>
<feature type="compositionally biased region" description="Polar residues" evidence="1">
    <location>
        <begin position="283"/>
        <end position="294"/>
    </location>
</feature>
<feature type="region of interest" description="Disordered" evidence="1">
    <location>
        <begin position="322"/>
        <end position="343"/>
    </location>
</feature>
<evidence type="ECO:0000256" key="1">
    <source>
        <dbReference type="SAM" id="MobiDB-lite"/>
    </source>
</evidence>
<feature type="compositionally biased region" description="Basic and acidic residues" evidence="1">
    <location>
        <begin position="18"/>
        <end position="28"/>
    </location>
</feature>
<sequence length="578" mass="64361">MASCKNTPEDLPSNNSEPSEKNEPVVKKFPSDVLLPSLNWNLKDEEGENSRKSINTSSQSLIDTLTDSLGAMKLLCKPDGKKNKLFTLGKDDLKWFGKEILQDNDDKLNLPEESIFSNENPEEDNSVDDIFTPLTINLETLREEREKLAEAKRNGPRTVDDRFKSFEIIAREMNITNNIFSPNGTSDVESSEENISSFGNAELGAKEDNNSESNLLLNTDSNVASISKSEVIANADIHLNAGSDPFSCSILELDNTSDLYSQNETLNSPADSNSNAAPMPQPSYLSENKSPYTSTEEDTWFSKTNNEKLIKTISRLTNAKPVLSETNEQADNADDCDDSDSSSKYMTWNVPCPKVYYEMTSDLDSQNETNDGKISDRSNKFGIDKFEINTFSNAKPKSSQRNTQADNAFGSNSNLNDDYSHSDTYSDADTNRTGSGNTTFNVHENLIDRSSTDQDIESDTDREFRAMENLTKWSSAAKAAKTESSNYSPLSATYSNMIDDYGVVLEAETENRDTKIKESKNQNKKSPPNGTHCKLDESPLQSKVSLVPIQRIKLQGFNIQMLSDSEDSAIEYELLDEE</sequence>
<dbReference type="EMBL" id="CAJFCJ010000013">
    <property type="protein sequence ID" value="CAD5120670.1"/>
    <property type="molecule type" value="Genomic_DNA"/>
</dbReference>
<dbReference type="Proteomes" id="UP000549394">
    <property type="component" value="Unassembled WGS sequence"/>
</dbReference>
<feature type="compositionally biased region" description="Polar residues" evidence="1">
    <location>
        <begin position="391"/>
        <end position="442"/>
    </location>
</feature>
<comment type="caution">
    <text evidence="2">The sequence shown here is derived from an EMBL/GenBank/DDBJ whole genome shotgun (WGS) entry which is preliminary data.</text>
</comment>
<accession>A0A7I8VYM1</accession>
<feature type="compositionally biased region" description="Polar residues" evidence="1">
    <location>
        <begin position="261"/>
        <end position="276"/>
    </location>
</feature>
<evidence type="ECO:0000313" key="2">
    <source>
        <dbReference type="EMBL" id="CAD5120670.1"/>
    </source>
</evidence>
<organism evidence="2 3">
    <name type="scientific">Dimorphilus gyrociliatus</name>
    <dbReference type="NCBI Taxonomy" id="2664684"/>
    <lineage>
        <taxon>Eukaryota</taxon>
        <taxon>Metazoa</taxon>
        <taxon>Spiralia</taxon>
        <taxon>Lophotrochozoa</taxon>
        <taxon>Annelida</taxon>
        <taxon>Polychaeta</taxon>
        <taxon>Polychaeta incertae sedis</taxon>
        <taxon>Dinophilidae</taxon>
        <taxon>Dimorphilus</taxon>
    </lineage>
</organism>
<feature type="compositionally biased region" description="Polar residues" evidence="1">
    <location>
        <begin position="1"/>
        <end position="17"/>
    </location>
</feature>
<feature type="compositionally biased region" description="Acidic residues" evidence="1">
    <location>
        <begin position="331"/>
        <end position="340"/>
    </location>
</feature>
<evidence type="ECO:0000313" key="3">
    <source>
        <dbReference type="Proteomes" id="UP000549394"/>
    </source>
</evidence>
<feature type="region of interest" description="Disordered" evidence="1">
    <location>
        <begin position="391"/>
        <end position="458"/>
    </location>
</feature>
<keyword evidence="3" id="KW-1185">Reference proteome</keyword>
<dbReference type="AlphaFoldDB" id="A0A7I8VYM1"/>
<proteinExistence type="predicted"/>
<feature type="region of interest" description="Disordered" evidence="1">
    <location>
        <begin position="1"/>
        <end position="28"/>
    </location>
</feature>
<feature type="region of interest" description="Disordered" evidence="1">
    <location>
        <begin position="261"/>
        <end position="299"/>
    </location>
</feature>
<name>A0A7I8VYM1_9ANNE</name>
<reference evidence="2 3" key="1">
    <citation type="submission" date="2020-08" db="EMBL/GenBank/DDBJ databases">
        <authorList>
            <person name="Hejnol A."/>
        </authorList>
    </citation>
    <scope>NUCLEOTIDE SEQUENCE [LARGE SCALE GENOMIC DNA]</scope>
</reference>